<gene>
    <name evidence="2" type="ORF">GCM10010449_64410</name>
</gene>
<dbReference type="EMBL" id="BAAAUG010000141">
    <property type="protein sequence ID" value="GAA3134893.1"/>
    <property type="molecule type" value="Genomic_DNA"/>
</dbReference>
<keyword evidence="3" id="KW-1185">Reference proteome</keyword>
<comment type="caution">
    <text evidence="2">The sequence shown here is derived from an EMBL/GenBank/DDBJ whole genome shotgun (WGS) entry which is preliminary data.</text>
</comment>
<dbReference type="Proteomes" id="UP001501637">
    <property type="component" value="Unassembled WGS sequence"/>
</dbReference>
<accession>A0ABP6N3K8</accession>
<feature type="region of interest" description="Disordered" evidence="1">
    <location>
        <begin position="54"/>
        <end position="126"/>
    </location>
</feature>
<organism evidence="2 3">
    <name type="scientific">Streptomyces rectiviolaceus</name>
    <dbReference type="NCBI Taxonomy" id="332591"/>
    <lineage>
        <taxon>Bacteria</taxon>
        <taxon>Bacillati</taxon>
        <taxon>Actinomycetota</taxon>
        <taxon>Actinomycetes</taxon>
        <taxon>Kitasatosporales</taxon>
        <taxon>Streptomycetaceae</taxon>
        <taxon>Streptomyces</taxon>
    </lineage>
</organism>
<name>A0ABP6N3K8_9ACTN</name>
<protein>
    <submittedName>
        <fullName evidence="2">Uncharacterized protein</fullName>
    </submittedName>
</protein>
<evidence type="ECO:0000313" key="2">
    <source>
        <dbReference type="EMBL" id="GAA3134893.1"/>
    </source>
</evidence>
<reference evidence="3" key="1">
    <citation type="journal article" date="2019" name="Int. J. Syst. Evol. Microbiol.">
        <title>The Global Catalogue of Microorganisms (GCM) 10K type strain sequencing project: providing services to taxonomists for standard genome sequencing and annotation.</title>
        <authorList>
            <consortium name="The Broad Institute Genomics Platform"/>
            <consortium name="The Broad Institute Genome Sequencing Center for Infectious Disease"/>
            <person name="Wu L."/>
            <person name="Ma J."/>
        </authorList>
    </citation>
    <scope>NUCLEOTIDE SEQUENCE [LARGE SCALE GENOMIC DNA]</scope>
    <source>
        <strain evidence="3">JCM 9092</strain>
    </source>
</reference>
<sequence>MNPVFRLMAKRYTLHPRLSAVPPGIRKLACWMMRHPDRLRDEDRNQFAGALARSRRTQTVGQTDPDLADAVGAAPSERVAVTARQWGDEHRQPLLDVPSALSEPVSESRKCPPSSAVGLRQPAAGK</sequence>
<evidence type="ECO:0000313" key="3">
    <source>
        <dbReference type="Proteomes" id="UP001501637"/>
    </source>
</evidence>
<proteinExistence type="predicted"/>
<evidence type="ECO:0000256" key="1">
    <source>
        <dbReference type="SAM" id="MobiDB-lite"/>
    </source>
</evidence>